<dbReference type="InterPro" id="IPR011650">
    <property type="entry name" value="Peptidase_M20_dimer"/>
</dbReference>
<proteinExistence type="inferred from homology"/>
<feature type="binding site" evidence="9">
    <location>
        <position position="109"/>
    </location>
    <ligand>
        <name>Zn(2+)</name>
        <dbReference type="ChEBI" id="CHEBI:29105"/>
        <label>2</label>
    </ligand>
</feature>
<dbReference type="HOGENOM" id="CLU_021802_6_0_9"/>
<comment type="similarity">
    <text evidence="7">Belongs to the peptidase M42 family.</text>
</comment>
<evidence type="ECO:0000256" key="7">
    <source>
        <dbReference type="PIRNR" id="PIRNR001123"/>
    </source>
</evidence>
<dbReference type="PROSITE" id="PS00759">
    <property type="entry name" value="ARGE_DAPE_CPG2_2"/>
    <property type="match status" value="1"/>
</dbReference>
<dbReference type="GO" id="GO:0046872">
    <property type="term" value="F:metal ion binding"/>
    <property type="evidence" value="ECO:0007669"/>
    <property type="project" value="UniProtKB-UniRule"/>
</dbReference>
<dbReference type="PIRSF" id="PIRSF001123">
    <property type="entry name" value="PepA_GA"/>
    <property type="match status" value="1"/>
</dbReference>
<evidence type="ECO:0000256" key="6">
    <source>
        <dbReference type="ARBA" id="ARBA00023049"/>
    </source>
</evidence>
<dbReference type="GO" id="GO:0008237">
    <property type="term" value="F:metallopeptidase activity"/>
    <property type="evidence" value="ECO:0007669"/>
    <property type="project" value="UniProtKB-KW"/>
</dbReference>
<evidence type="ECO:0000256" key="5">
    <source>
        <dbReference type="ARBA" id="ARBA00022833"/>
    </source>
</evidence>
<name>F6B9M4_DESCC</name>
<dbReference type="Pfam" id="PF01546">
    <property type="entry name" value="Peptidase_M20"/>
    <property type="match status" value="1"/>
</dbReference>
<keyword evidence="2" id="KW-0645">Protease</keyword>
<keyword evidence="4" id="KW-0378">Hydrolase</keyword>
<keyword evidence="10" id="KW-0175">Coiled coil</keyword>
<dbReference type="GO" id="GO:0006508">
    <property type="term" value="P:proteolysis"/>
    <property type="evidence" value="ECO:0007669"/>
    <property type="project" value="UniProtKB-KW"/>
</dbReference>
<dbReference type="Pfam" id="PF07687">
    <property type="entry name" value="M20_dimer"/>
    <property type="match status" value="1"/>
</dbReference>
<feature type="domain" description="Peptidase M20 dimerisation" evidence="11">
    <location>
        <begin position="183"/>
        <end position="274"/>
    </location>
</feature>
<dbReference type="Gene3D" id="3.40.630.10">
    <property type="entry name" value="Zn peptidases"/>
    <property type="match status" value="1"/>
</dbReference>
<evidence type="ECO:0000256" key="8">
    <source>
        <dbReference type="PIRSR" id="PIRSR001123-1"/>
    </source>
</evidence>
<comment type="cofactor">
    <cofactor evidence="9">
        <name>a divalent metal cation</name>
        <dbReference type="ChEBI" id="CHEBI:60240"/>
    </cofactor>
    <text evidence="9">Binds 2 divalent metal cations per subunit.</text>
</comment>
<dbReference type="RefSeq" id="WP_013810535.1">
    <property type="nucleotide sequence ID" value="NC_015565.1"/>
</dbReference>
<dbReference type="InterPro" id="IPR001261">
    <property type="entry name" value="ArgE/DapE_CS"/>
</dbReference>
<dbReference type="AlphaFoldDB" id="F6B9M4"/>
<dbReference type="PANTHER" id="PTHR42994:SF2">
    <property type="entry name" value="PEPTIDASE"/>
    <property type="match status" value="1"/>
</dbReference>
<dbReference type="STRING" id="868595.Desca_2081"/>
<dbReference type="InterPro" id="IPR008007">
    <property type="entry name" value="Peptidase_M42"/>
</dbReference>
<dbReference type="Proteomes" id="UP000009226">
    <property type="component" value="Chromosome"/>
</dbReference>
<keyword evidence="3 9" id="KW-0479">Metal-binding</keyword>
<dbReference type="GO" id="GO:0004177">
    <property type="term" value="F:aminopeptidase activity"/>
    <property type="evidence" value="ECO:0007669"/>
    <property type="project" value="UniProtKB-UniRule"/>
</dbReference>
<evidence type="ECO:0000313" key="12">
    <source>
        <dbReference type="EMBL" id="AEF94920.1"/>
    </source>
</evidence>
<evidence type="ECO:0000256" key="1">
    <source>
        <dbReference type="ARBA" id="ARBA00001947"/>
    </source>
</evidence>
<evidence type="ECO:0000256" key="3">
    <source>
        <dbReference type="ARBA" id="ARBA00022723"/>
    </source>
</evidence>
<dbReference type="SUPFAM" id="SSF55031">
    <property type="entry name" value="Bacterial exopeptidase dimerisation domain"/>
    <property type="match status" value="1"/>
</dbReference>
<dbReference type="EMBL" id="CP002736">
    <property type="protein sequence ID" value="AEF94920.1"/>
    <property type="molecule type" value="Genomic_DNA"/>
</dbReference>
<feature type="binding site" evidence="9">
    <location>
        <position position="109"/>
    </location>
    <ligand>
        <name>Zn(2+)</name>
        <dbReference type="ChEBI" id="CHEBI:29105"/>
        <label>1</label>
    </ligand>
</feature>
<dbReference type="InterPro" id="IPR010162">
    <property type="entry name" value="PepT-like"/>
</dbReference>
<sequence length="377" mass="39735">MVNAERLIGEFIELVQVDSESGGERQIADLLTEKLIALGLDVFEDNAGSEVELGKGTGNLIATWPGNGGNGPVFLLSAHMDTVKPGRGVKPQRQNGVIKSSGDTILGSDDKAGIAAILEALRVIKEQNISHGGLQVVFTVGEEIGLVGAKKLDYSRIKAGMGFVLDSGGPAGEIIIQAPQQYTFKAVIKGKAAHAGMAPEQGINAIVVASHAIANMHTGRIDSETTSNIGIISGGVATNIVPEQVTIQGEVRSLKPAKAKAQLEHMLDELKKAVEQFQATLDLQVEKEYDEIDLNPAALPVRIAVQAAKNIGVEAILTKTGGGSDANVFNGKGLACVNLGIGMQRVHTTDEFIMEEDLVNNARLVVEIIKVAQEMKG</sequence>
<dbReference type="eggNOG" id="COG2195">
    <property type="taxonomic scope" value="Bacteria"/>
</dbReference>
<accession>F6B9M4</accession>
<dbReference type="SUPFAM" id="SSF53187">
    <property type="entry name" value="Zn-dependent exopeptidases"/>
    <property type="match status" value="1"/>
</dbReference>
<evidence type="ECO:0000256" key="4">
    <source>
        <dbReference type="ARBA" id="ARBA00022801"/>
    </source>
</evidence>
<keyword evidence="6" id="KW-0482">Metalloprotease</keyword>
<organism evidence="12 13">
    <name type="scientific">Desulfotomaculum nigrificans (strain DSM 14880 / VKM B-2319 / CO-1-SRB)</name>
    <name type="common">Desulfotomaculum carboxydivorans</name>
    <dbReference type="NCBI Taxonomy" id="868595"/>
    <lineage>
        <taxon>Bacteria</taxon>
        <taxon>Bacillati</taxon>
        <taxon>Bacillota</taxon>
        <taxon>Clostridia</taxon>
        <taxon>Eubacteriales</taxon>
        <taxon>Desulfotomaculaceae</taxon>
        <taxon>Desulfotomaculum</taxon>
    </lineage>
</organism>
<evidence type="ECO:0000256" key="9">
    <source>
        <dbReference type="PIRSR" id="PIRSR001123-2"/>
    </source>
</evidence>
<evidence type="ECO:0000256" key="2">
    <source>
        <dbReference type="ARBA" id="ARBA00022670"/>
    </source>
</evidence>
<dbReference type="InterPro" id="IPR002933">
    <property type="entry name" value="Peptidase_M20"/>
</dbReference>
<evidence type="ECO:0000313" key="13">
    <source>
        <dbReference type="Proteomes" id="UP000009226"/>
    </source>
</evidence>
<keyword evidence="13" id="KW-1185">Reference proteome</keyword>
<dbReference type="InterPro" id="IPR036264">
    <property type="entry name" value="Bact_exopeptidase_dim_dom"/>
</dbReference>
<feature type="active site" description="Proton acceptor" evidence="8">
    <location>
        <position position="142"/>
    </location>
</feature>
<evidence type="ECO:0000256" key="10">
    <source>
        <dbReference type="SAM" id="Coils"/>
    </source>
</evidence>
<evidence type="ECO:0000259" key="11">
    <source>
        <dbReference type="Pfam" id="PF07687"/>
    </source>
</evidence>
<reference evidence="12" key="1">
    <citation type="submission" date="2011-05" db="EMBL/GenBank/DDBJ databases">
        <title>Complete sequence of Desulfotomaculum carboxydivorans CO-1-SRB.</title>
        <authorList>
            <consortium name="US DOE Joint Genome Institute"/>
            <person name="Lucas S."/>
            <person name="Han J."/>
            <person name="Lapidus A."/>
            <person name="Cheng J.-F."/>
            <person name="Goodwin L."/>
            <person name="Pitluck S."/>
            <person name="Peters L."/>
            <person name="Mikhailova N."/>
            <person name="Lu M."/>
            <person name="Han C."/>
            <person name="Tapia R."/>
            <person name="Land M."/>
            <person name="Hauser L."/>
            <person name="Kyrpides N."/>
            <person name="Ivanova N."/>
            <person name="Pagani I."/>
            <person name="Stams A."/>
            <person name="Plugge C."/>
            <person name="Muyzer G."/>
            <person name="Kuever J."/>
            <person name="Parshina S."/>
            <person name="Ivanova A."/>
            <person name="Nazina T."/>
            <person name="Woyke T."/>
        </authorList>
    </citation>
    <scope>NUCLEOTIDE SEQUENCE [LARGE SCALE GENOMIC DNA]</scope>
    <source>
        <strain evidence="12">CO-1-SRB</strain>
    </source>
</reference>
<protein>
    <submittedName>
        <fullName evidence="12">Peptidase T-like protein</fullName>
    </submittedName>
</protein>
<dbReference type="PANTHER" id="PTHR42994">
    <property type="entry name" value="PEPTIDASE T"/>
    <property type="match status" value="1"/>
</dbReference>
<feature type="binding site" evidence="9">
    <location>
        <position position="143"/>
    </location>
    <ligand>
        <name>Zn(2+)</name>
        <dbReference type="ChEBI" id="CHEBI:29105"/>
        <label>2</label>
    </ligand>
</feature>
<feature type="binding site" evidence="9">
    <location>
        <position position="166"/>
    </location>
    <ligand>
        <name>Zn(2+)</name>
        <dbReference type="ChEBI" id="CHEBI:29105"/>
        <label>1</label>
    </ligand>
</feature>
<dbReference type="NCBIfam" id="TIGR01883">
    <property type="entry name" value="PepT-like"/>
    <property type="match status" value="1"/>
</dbReference>
<dbReference type="Gene3D" id="3.30.70.360">
    <property type="match status" value="1"/>
</dbReference>
<keyword evidence="5" id="KW-0862">Zinc</keyword>
<feature type="coiled-coil region" evidence="10">
    <location>
        <begin position="260"/>
        <end position="287"/>
    </location>
</feature>
<dbReference type="KEGG" id="dca:Desca_2081"/>
<comment type="cofactor">
    <cofactor evidence="1">
        <name>Zn(2+)</name>
        <dbReference type="ChEBI" id="CHEBI:29105"/>
    </cofactor>
</comment>
<gene>
    <name evidence="12" type="ordered locus">Desca_2081</name>
</gene>